<evidence type="ECO:0008006" key="2">
    <source>
        <dbReference type="Google" id="ProtNLM"/>
    </source>
</evidence>
<dbReference type="AlphaFoldDB" id="A0A1W1BXQ3"/>
<sequence>MNKKFLSSLFNKKSQVSHWPNPLIREIYTLQNYTELVVYDNIDIFVYNKKETIPLLIYDKYRGLFLFEIKEWSFQDLQNASITKTEQTKQAQNTLSYSNMQKAIANKLDAVIHTSDIPLHNYLLMTHLSSYEYQNLDDSLKKILIEEKIIFNDLDTKAIFKKLENESKNKNSYGSKEMIVGSLLTQYTLLDKENRFFLANQEQKAFIDAPLQSLTNIQATPKSGLSSTLLLKAIFEILKNPSLKITIIKPTKLSKDILHRQLLEIIEHAVIDFDVLSITILTPVELEQKKESELDNIILCDDGLSMQKGFIEYLKNLQEKHKILLTNDSASKVTYSLHKSYLMQTENLLFYKTNPYAKTLQLVMQLLKNKRAKEIVIVSNETNRKNLVDDLECFIGEEITLLDSAISLLFQDLEKLKVATYKDLNEIIYNDAILLDIEDATDYELEYVITHAKESVHILYEKEAQLDRLKEIYANK</sequence>
<dbReference type="EMBL" id="FPHH01000049">
    <property type="protein sequence ID" value="SFV58241.1"/>
    <property type="molecule type" value="Genomic_DNA"/>
</dbReference>
<accession>A0A1W1BXQ3</accession>
<reference evidence="1" key="1">
    <citation type="submission" date="2016-10" db="EMBL/GenBank/DDBJ databases">
        <authorList>
            <person name="de Groot N.N."/>
        </authorList>
    </citation>
    <scope>NUCLEOTIDE SEQUENCE</scope>
</reference>
<protein>
    <recommendedName>
        <fullName evidence="2">NERD domain-containing protein</fullName>
    </recommendedName>
</protein>
<gene>
    <name evidence="1" type="ORF">MNB_SM-5-156</name>
</gene>
<organism evidence="1">
    <name type="scientific">hydrothermal vent metagenome</name>
    <dbReference type="NCBI Taxonomy" id="652676"/>
    <lineage>
        <taxon>unclassified sequences</taxon>
        <taxon>metagenomes</taxon>
        <taxon>ecological metagenomes</taxon>
    </lineage>
</organism>
<proteinExistence type="predicted"/>
<name>A0A1W1BXQ3_9ZZZZ</name>
<evidence type="ECO:0000313" key="1">
    <source>
        <dbReference type="EMBL" id="SFV58241.1"/>
    </source>
</evidence>